<evidence type="ECO:0000313" key="1">
    <source>
        <dbReference type="EMBL" id="GAO17409.1"/>
    </source>
</evidence>
<dbReference type="AlphaFoldDB" id="A0A1B5L2Z9"/>
<name>A0A1B5L2Z9_USTVR</name>
<comment type="caution">
    <text evidence="1">The sequence shown here is derived from an EMBL/GenBank/DDBJ whole genome shotgun (WGS) entry which is preliminary data.</text>
</comment>
<gene>
    <name evidence="1" type="ORF">UVI_02024120</name>
</gene>
<sequence>MIIPVGIGSIKSERLQGYRHRLLQVCLDIRRNFSPVDEVETAERGLEQIILDISCQRPRQPDPPIWKFQYLYGVERYLS</sequence>
<accession>A0A1B5L2Z9</accession>
<protein>
    <submittedName>
        <fullName evidence="1">Uncharacterized protein</fullName>
    </submittedName>
</protein>
<dbReference type="EMBL" id="BBTG02000009">
    <property type="protein sequence ID" value="GAO17409.1"/>
    <property type="molecule type" value="Genomic_DNA"/>
</dbReference>
<evidence type="ECO:0000313" key="2">
    <source>
        <dbReference type="Proteomes" id="UP000054053"/>
    </source>
</evidence>
<reference evidence="2" key="1">
    <citation type="journal article" date="2016" name="Genome Announc.">
        <title>Genome sequence of Ustilaginoidea virens IPU010, a rice pathogenic fungus causing false smut.</title>
        <authorList>
            <person name="Kumagai T."/>
            <person name="Ishii T."/>
            <person name="Terai G."/>
            <person name="Umemura M."/>
            <person name="Machida M."/>
            <person name="Asai K."/>
        </authorList>
    </citation>
    <scope>NUCLEOTIDE SEQUENCE [LARGE SCALE GENOMIC DNA]</scope>
    <source>
        <strain evidence="2">IPU010</strain>
    </source>
</reference>
<organism evidence="1 2">
    <name type="scientific">Ustilaginoidea virens</name>
    <name type="common">Rice false smut fungus</name>
    <name type="synonym">Villosiclava virens</name>
    <dbReference type="NCBI Taxonomy" id="1159556"/>
    <lineage>
        <taxon>Eukaryota</taxon>
        <taxon>Fungi</taxon>
        <taxon>Dikarya</taxon>
        <taxon>Ascomycota</taxon>
        <taxon>Pezizomycotina</taxon>
        <taxon>Sordariomycetes</taxon>
        <taxon>Hypocreomycetidae</taxon>
        <taxon>Hypocreales</taxon>
        <taxon>Clavicipitaceae</taxon>
        <taxon>Ustilaginoidea</taxon>
    </lineage>
</organism>
<dbReference type="Proteomes" id="UP000054053">
    <property type="component" value="Unassembled WGS sequence"/>
</dbReference>
<proteinExistence type="predicted"/>